<keyword evidence="1" id="KW-1133">Transmembrane helix</keyword>
<feature type="transmembrane region" description="Helical" evidence="1">
    <location>
        <begin position="6"/>
        <end position="30"/>
    </location>
</feature>
<dbReference type="AlphaFoldDB" id="A0A3Q9HRK2"/>
<proteinExistence type="predicted"/>
<dbReference type="RefSeq" id="WP_127017309.1">
    <property type="nucleotide sequence ID" value="NZ_CP016379.1"/>
</dbReference>
<evidence type="ECO:0000313" key="2">
    <source>
        <dbReference type="EMBL" id="AZR73960.1"/>
    </source>
</evidence>
<reference evidence="2 3" key="1">
    <citation type="submission" date="2016-07" db="EMBL/GenBank/DDBJ databases">
        <title>Genome and transcriptome analysis of iron-reducing fermentative bacteria Anoxybacter fermentans.</title>
        <authorList>
            <person name="Zeng X."/>
            <person name="Shao Z."/>
        </authorList>
    </citation>
    <scope>NUCLEOTIDE SEQUENCE [LARGE SCALE GENOMIC DNA]</scope>
    <source>
        <strain evidence="2 3">DY22613</strain>
    </source>
</reference>
<accession>A0A3Q9HRK2</accession>
<evidence type="ECO:0000256" key="1">
    <source>
        <dbReference type="SAM" id="Phobius"/>
    </source>
</evidence>
<protein>
    <submittedName>
        <fullName evidence="2">Uncharacterized protein</fullName>
    </submittedName>
</protein>
<dbReference type="Proteomes" id="UP000267250">
    <property type="component" value="Chromosome"/>
</dbReference>
<dbReference type="EMBL" id="CP016379">
    <property type="protein sequence ID" value="AZR73960.1"/>
    <property type="molecule type" value="Genomic_DNA"/>
</dbReference>
<name>A0A3Q9HRK2_9FIRM</name>
<keyword evidence="3" id="KW-1185">Reference proteome</keyword>
<dbReference type="KEGG" id="aft:BBF96_11495"/>
<evidence type="ECO:0000313" key="3">
    <source>
        <dbReference type="Proteomes" id="UP000267250"/>
    </source>
</evidence>
<keyword evidence="1" id="KW-0812">Transmembrane</keyword>
<gene>
    <name evidence="2" type="ORF">BBF96_11495</name>
</gene>
<organism evidence="2 3">
    <name type="scientific">Anoxybacter fermentans</name>
    <dbReference type="NCBI Taxonomy" id="1323375"/>
    <lineage>
        <taxon>Bacteria</taxon>
        <taxon>Bacillati</taxon>
        <taxon>Bacillota</taxon>
        <taxon>Clostridia</taxon>
        <taxon>Halanaerobiales</taxon>
        <taxon>Anoxybacter</taxon>
    </lineage>
</organism>
<feature type="transmembrane region" description="Helical" evidence="1">
    <location>
        <begin position="51"/>
        <end position="80"/>
    </location>
</feature>
<keyword evidence="1" id="KW-0472">Membrane</keyword>
<sequence length="82" mass="9217">MNKIAFIFANILFFFGLTIIVLINFTQRILPKIGYMVFIMSKSGSYTAEKYVVSFPVLNLIAVVCIVLGLMVSIICYLKATK</sequence>